<dbReference type="EMBL" id="JBBVGT010000002">
    <property type="protein sequence ID" value="MFB5945396.1"/>
    <property type="molecule type" value="Genomic_DNA"/>
</dbReference>
<keyword evidence="2" id="KW-1185">Reference proteome</keyword>
<dbReference type="InterPro" id="IPR025634">
    <property type="entry name" value="DUF4292"/>
</dbReference>
<accession>A0ABV5CD36</accession>
<reference evidence="1 2" key="1">
    <citation type="submission" date="2024-04" db="EMBL/GenBank/DDBJ databases">
        <title>Albibacterium profundi sp. nov., isolated from sediment of the Challenger Deep of Mariana Trench.</title>
        <authorList>
            <person name="Wang Y."/>
        </authorList>
    </citation>
    <scope>NUCLEOTIDE SEQUENCE [LARGE SCALE GENOMIC DNA]</scope>
    <source>
        <strain evidence="1 2">RHL897</strain>
    </source>
</reference>
<name>A0ABV5CD36_9SPHI</name>
<comment type="caution">
    <text evidence="1">The sequence shown here is derived from an EMBL/GenBank/DDBJ whole genome shotgun (WGS) entry which is preliminary data.</text>
</comment>
<organism evidence="1 2">
    <name type="scientific">Albibacterium profundi</name>
    <dbReference type="NCBI Taxonomy" id="3134906"/>
    <lineage>
        <taxon>Bacteria</taxon>
        <taxon>Pseudomonadati</taxon>
        <taxon>Bacteroidota</taxon>
        <taxon>Sphingobacteriia</taxon>
        <taxon>Sphingobacteriales</taxon>
        <taxon>Sphingobacteriaceae</taxon>
        <taxon>Albibacterium</taxon>
    </lineage>
</organism>
<evidence type="ECO:0000313" key="1">
    <source>
        <dbReference type="EMBL" id="MFB5945396.1"/>
    </source>
</evidence>
<dbReference type="RefSeq" id="WP_375556937.1">
    <property type="nucleotide sequence ID" value="NZ_JBBVGT010000002.1"/>
</dbReference>
<dbReference type="Proteomes" id="UP001580928">
    <property type="component" value="Unassembled WGS sequence"/>
</dbReference>
<dbReference type="Gene3D" id="2.50.20.10">
    <property type="entry name" value="Lipoprotein localisation LolA/LolB/LppX"/>
    <property type="match status" value="1"/>
</dbReference>
<protein>
    <submittedName>
        <fullName evidence="1">DUF4292 domain-containing protein</fullName>
    </submittedName>
</protein>
<proteinExistence type="predicted"/>
<sequence length="215" mass="24920">MSAIAANKLQYETFSTKAKTKLSVDNKSFNSTLNIRIKSNETIWISATAFLGIEAARIMITPDRIQIINRLQSTYIDKPFEYIYNYTARELTFQELEDLLIGNAMAFYDNEINQMLTLGDSYLIMGQLENLDFEMTFGENYSLKQTKLSEDSRSQSMQVDYRNFTDVEAFKVPKTVDISLTAEKADLNAEMEYEDIRFNKDVEFPFSVPTRYKKL</sequence>
<evidence type="ECO:0000313" key="2">
    <source>
        <dbReference type="Proteomes" id="UP001580928"/>
    </source>
</evidence>
<gene>
    <name evidence="1" type="ORF">WKR92_06100</name>
</gene>
<dbReference type="Pfam" id="PF14125">
    <property type="entry name" value="DUF4292"/>
    <property type="match status" value="1"/>
</dbReference>